<keyword evidence="4" id="KW-1133">Transmembrane helix</keyword>
<dbReference type="InterPro" id="IPR016187">
    <property type="entry name" value="CTDL_fold"/>
</dbReference>
<sequence length="420" mass="48137">MAPKSIFVRAKQSIPFLVFCFLYCTIIIFSALNQKNIVLKRPYDTVEVKWGVIPKKHSACMDNWVRYKNRCYGVTSSMVTYEHMLLWCGHMKADPVVLQSPEDAGFLNALSRHQPLWVRFTVKNPTKDFRDGHWHMRMENTLPQETMYLANESRIVQSNHLALQACSRLLCPVGWSIEGNFCFYLYRDKPRNNSAAAGLCRLTTNATPFNSLSLAVNVLSRYDQNIGVWSGVCHQSNANRLLGLYRPEDGEYGEQKNCTVNFRDGNISVSDKEKHFTLCTIPIISEPHSIETFGNGWQVYKTRLYFIGDKRVTFRLNAQLCEEMMADMVLFDSPNDIAGAKFMANVWLGLEERTFGKWIWSNGLVAHVENATWYWLGSKVAIEGYKPQQAVALHSSPKARLVSHDPLERLWFACSKPRPL</sequence>
<dbReference type="GO" id="GO:0030246">
    <property type="term" value="F:carbohydrate binding"/>
    <property type="evidence" value="ECO:0007669"/>
    <property type="project" value="UniProtKB-KW"/>
</dbReference>
<name>A0A1X9T5I1_9VIRU</name>
<evidence type="ECO:0000256" key="3">
    <source>
        <dbReference type="ARBA" id="ARBA00023180"/>
    </source>
</evidence>
<keyword evidence="4" id="KW-0472">Membrane</keyword>
<dbReference type="Gene3D" id="3.10.100.10">
    <property type="entry name" value="Mannose-Binding Protein A, subunit A"/>
    <property type="match status" value="2"/>
</dbReference>
<dbReference type="PANTHER" id="PTHR46490:SF6">
    <property type="entry name" value="ASIALOGLYCOPROTEIN RECEPTOR 1-LIKE-RELATED"/>
    <property type="match status" value="1"/>
</dbReference>
<evidence type="ECO:0000256" key="2">
    <source>
        <dbReference type="ARBA" id="ARBA00023157"/>
    </source>
</evidence>
<dbReference type="InterPro" id="IPR016186">
    <property type="entry name" value="C-type_lectin-like/link_sf"/>
</dbReference>
<evidence type="ECO:0000256" key="4">
    <source>
        <dbReference type="SAM" id="Phobius"/>
    </source>
</evidence>
<dbReference type="SUPFAM" id="SSF56436">
    <property type="entry name" value="C-type lectin-like"/>
    <property type="match status" value="3"/>
</dbReference>
<proteinExistence type="predicted"/>
<feature type="transmembrane region" description="Helical" evidence="4">
    <location>
        <begin position="12"/>
        <end position="32"/>
    </location>
</feature>
<keyword evidence="6" id="KW-1185">Reference proteome</keyword>
<protein>
    <submittedName>
        <fullName evidence="5">C-type lectin protein</fullName>
    </submittedName>
</protein>
<dbReference type="PANTHER" id="PTHR46490">
    <property type="entry name" value="C-TYPE LECTIN DOMAIN FAMILY 12 MEMBER A-RELATED"/>
    <property type="match status" value="1"/>
</dbReference>
<keyword evidence="2" id="KW-1015">Disulfide bond</keyword>
<keyword evidence="1 5" id="KW-0430">Lectin</keyword>
<evidence type="ECO:0000256" key="1">
    <source>
        <dbReference type="ARBA" id="ARBA00022734"/>
    </source>
</evidence>
<keyword evidence="4" id="KW-0812">Transmembrane</keyword>
<keyword evidence="3" id="KW-0325">Glycoprotein</keyword>
<accession>A0A1X9T5I1</accession>
<evidence type="ECO:0000313" key="6">
    <source>
        <dbReference type="Proteomes" id="UP000203507"/>
    </source>
</evidence>
<dbReference type="EMBL" id="KX832224">
    <property type="protein sequence ID" value="ARR28960.1"/>
    <property type="molecule type" value="Genomic_DNA"/>
</dbReference>
<dbReference type="InterPro" id="IPR052309">
    <property type="entry name" value="C-type_Lectin_Domain_Fam1"/>
</dbReference>
<dbReference type="Proteomes" id="UP000203507">
    <property type="component" value="Segment"/>
</dbReference>
<reference evidence="5" key="1">
    <citation type="journal article" date="2017" name="Vet. Pathol.">
        <title>Ranid Herpesvirus 3 and Proliferative Dermatitis in Free-Ranging Wild Common Frogs (Rana Temporaria).</title>
        <authorList>
            <person name="Origgi F.C."/>
            <person name="Schmidt B.R."/>
            <person name="Lohmann P."/>
            <person name="Otten P."/>
            <person name="Akdesir E."/>
            <person name="Gaschen V."/>
            <person name="Aguilar-Bultet L."/>
            <person name="Wahli T."/>
            <person name="Sattler U."/>
            <person name="Stoffel M.H."/>
        </authorList>
    </citation>
    <scope>NUCLEOTIDE SEQUENCE [LARGE SCALE GENOMIC DNA]</scope>
    <source>
        <strain evidence="5">FO1_2015</strain>
    </source>
</reference>
<dbReference type="RefSeq" id="YP_009362469.1">
    <property type="nucleotide sequence ID" value="NC_034618.1"/>
</dbReference>
<dbReference type="KEGG" id="vg:32878294"/>
<evidence type="ECO:0000313" key="5">
    <source>
        <dbReference type="EMBL" id="ARR28960.1"/>
    </source>
</evidence>
<organism evidence="5">
    <name type="scientific">Ranid herpesvirus 3</name>
    <dbReference type="NCBI Taxonomy" id="1987509"/>
    <lineage>
        <taxon>Viruses</taxon>
        <taxon>Duplodnaviria</taxon>
        <taxon>Heunggongvirae</taxon>
        <taxon>Peploviricota</taxon>
        <taxon>Herviviricetes</taxon>
        <taxon>Herpesvirales</taxon>
        <taxon>Alloherpesviridae</taxon>
        <taxon>Batravirus</taxon>
        <taxon>Batravirus ranidallo3</taxon>
    </lineage>
</organism>
<dbReference type="GeneID" id="32878294"/>